<dbReference type="PANTHER" id="PTHR13832">
    <property type="entry name" value="PROTEIN PHOSPHATASE 2C"/>
    <property type="match status" value="1"/>
</dbReference>
<dbReference type="GO" id="GO:0004722">
    <property type="term" value="F:protein serine/threonine phosphatase activity"/>
    <property type="evidence" value="ECO:0007669"/>
    <property type="project" value="InterPro"/>
</dbReference>
<evidence type="ECO:0000256" key="4">
    <source>
        <dbReference type="RuleBase" id="RU003465"/>
    </source>
</evidence>
<dbReference type="PROSITE" id="PS01032">
    <property type="entry name" value="PPM_1"/>
    <property type="match status" value="1"/>
</dbReference>
<evidence type="ECO:0000256" key="5">
    <source>
        <dbReference type="SAM" id="MobiDB-lite"/>
    </source>
</evidence>
<dbReference type="Proteomes" id="UP000799766">
    <property type="component" value="Unassembled WGS sequence"/>
</dbReference>
<keyword evidence="2 4" id="KW-0378">Hydrolase</keyword>
<feature type="compositionally biased region" description="Basic and acidic residues" evidence="5">
    <location>
        <begin position="249"/>
        <end position="267"/>
    </location>
</feature>
<proteinExistence type="inferred from homology"/>
<dbReference type="InterPro" id="IPR015655">
    <property type="entry name" value="PP2C"/>
</dbReference>
<feature type="region of interest" description="Disordered" evidence="5">
    <location>
        <begin position="1"/>
        <end position="70"/>
    </location>
</feature>
<dbReference type="Pfam" id="PF00481">
    <property type="entry name" value="PP2C"/>
    <property type="match status" value="1"/>
</dbReference>
<dbReference type="PANTHER" id="PTHR13832:SF589">
    <property type="entry name" value="[PYRUVATE DEHYDROGENASE [ACETYL-TRANSFERRING]]-PHOSPHATASE 2, MITOCHONDRIAL"/>
    <property type="match status" value="1"/>
</dbReference>
<keyword evidence="8" id="KW-1185">Reference proteome</keyword>
<keyword evidence="3 4" id="KW-0904">Protein phosphatase</keyword>
<dbReference type="Gene3D" id="3.60.40.10">
    <property type="entry name" value="PPM-type phosphatase domain"/>
    <property type="match status" value="2"/>
</dbReference>
<protein>
    <submittedName>
        <fullName evidence="7">Phosphatase 2C-like domain-containing protein</fullName>
    </submittedName>
</protein>
<dbReference type="PROSITE" id="PS51746">
    <property type="entry name" value="PPM_2"/>
    <property type="match status" value="1"/>
</dbReference>
<evidence type="ECO:0000259" key="6">
    <source>
        <dbReference type="PROSITE" id="PS51746"/>
    </source>
</evidence>
<dbReference type="AlphaFoldDB" id="A0A6A6PCV9"/>
<comment type="similarity">
    <text evidence="4">Belongs to the PP2C family.</text>
</comment>
<dbReference type="InterPro" id="IPR001932">
    <property type="entry name" value="PPM-type_phosphatase-like_dom"/>
</dbReference>
<evidence type="ECO:0000256" key="2">
    <source>
        <dbReference type="ARBA" id="ARBA00022801"/>
    </source>
</evidence>
<sequence>QRRPFHDYFVTHLPTSSLHPDSRSAGAAPRGPHHKLPRDASTPDQPPAGTPGSLSGPSRSSPAASPAVGRDTTVVRIPLRSAKHHFGACVSRGTRAYNEDAHQAGTIEVPAFAKRPPISLTTEGRMRAPDGARGEHKEGEGEGMSADSAVGDPQVFYFGVFDGHGGTECSDFLSQELHEYIEEGVRQFELKSTLKGERERGWRGNQDKADAAAAATAAQAAGAAPGTVPGAVPSWELAEKGRKSLASVDIKKKEGEQLKPRTGKDESGTAVPTGLDETKMATPGTQSVKQSDNKRKAEELERKLVRSWRELVGGYFKRFKPEYFALSAGGRGHTLEKEMVSQQMSSSSPSLSSPGQNGIGIETVLTWAFLKADLDFVSAQAGKKDAEDPVLADRALNDDEILGRLSVPAPSPQRALRDQQGSHIGGAQRFRGGSTASVALVSTPTPTPFWHPASWCTVVVAHVGDTRVLLCRTRDGEPVPLTTNHHTSTPAEATRLRRYAAAFATDSFGEERIHGLANTRAFGDMSSKRVGVSAEPEIRRVECGPAEYAFLVLVSDGVSGELSDKEIVDVVKEARTPEKASRDVVAFATEVGAGNADNATALVVRMGGWERRSEGGVGSLGTREMREWRRREAEDPRASR</sequence>
<evidence type="ECO:0000313" key="7">
    <source>
        <dbReference type="EMBL" id="KAF2461788.1"/>
    </source>
</evidence>
<feature type="region of interest" description="Disordered" evidence="5">
    <location>
        <begin position="121"/>
        <end position="148"/>
    </location>
</feature>
<name>A0A6A6PCV9_9PEZI</name>
<evidence type="ECO:0000313" key="8">
    <source>
        <dbReference type="Proteomes" id="UP000799766"/>
    </source>
</evidence>
<feature type="domain" description="PPM-type phosphatase" evidence="6">
    <location>
        <begin position="141"/>
        <end position="606"/>
    </location>
</feature>
<dbReference type="SUPFAM" id="SSF81606">
    <property type="entry name" value="PP2C-like"/>
    <property type="match status" value="1"/>
</dbReference>
<dbReference type="EMBL" id="MU001670">
    <property type="protein sequence ID" value="KAF2461788.1"/>
    <property type="molecule type" value="Genomic_DNA"/>
</dbReference>
<gene>
    <name evidence="7" type="ORF">BDY21DRAFT_258689</name>
</gene>
<feature type="region of interest" description="Disordered" evidence="5">
    <location>
        <begin position="246"/>
        <end position="297"/>
    </location>
</feature>
<dbReference type="InterPro" id="IPR000222">
    <property type="entry name" value="PP2C_BS"/>
</dbReference>
<feature type="non-terminal residue" evidence="7">
    <location>
        <position position="1"/>
    </location>
</feature>
<feature type="compositionally biased region" description="Basic and acidic residues" evidence="5">
    <location>
        <begin position="124"/>
        <end position="140"/>
    </location>
</feature>
<organism evidence="7 8">
    <name type="scientific">Lineolata rhizophorae</name>
    <dbReference type="NCBI Taxonomy" id="578093"/>
    <lineage>
        <taxon>Eukaryota</taxon>
        <taxon>Fungi</taxon>
        <taxon>Dikarya</taxon>
        <taxon>Ascomycota</taxon>
        <taxon>Pezizomycotina</taxon>
        <taxon>Dothideomycetes</taxon>
        <taxon>Dothideomycetes incertae sedis</taxon>
        <taxon>Lineolatales</taxon>
        <taxon>Lineolataceae</taxon>
        <taxon>Lineolata</taxon>
    </lineage>
</organism>
<dbReference type="InterPro" id="IPR036457">
    <property type="entry name" value="PPM-type-like_dom_sf"/>
</dbReference>
<dbReference type="CDD" id="cd00143">
    <property type="entry name" value="PP2Cc"/>
    <property type="match status" value="1"/>
</dbReference>
<evidence type="ECO:0000256" key="3">
    <source>
        <dbReference type="ARBA" id="ARBA00022912"/>
    </source>
</evidence>
<dbReference type="OrthoDB" id="416093at2759"/>
<dbReference type="GO" id="GO:0046872">
    <property type="term" value="F:metal ion binding"/>
    <property type="evidence" value="ECO:0007669"/>
    <property type="project" value="UniProtKB-KW"/>
</dbReference>
<keyword evidence="1" id="KW-0479">Metal-binding</keyword>
<reference evidence="7" key="1">
    <citation type="journal article" date="2020" name="Stud. Mycol.">
        <title>101 Dothideomycetes genomes: a test case for predicting lifestyles and emergence of pathogens.</title>
        <authorList>
            <person name="Haridas S."/>
            <person name="Albert R."/>
            <person name="Binder M."/>
            <person name="Bloem J."/>
            <person name="Labutti K."/>
            <person name="Salamov A."/>
            <person name="Andreopoulos B."/>
            <person name="Baker S."/>
            <person name="Barry K."/>
            <person name="Bills G."/>
            <person name="Bluhm B."/>
            <person name="Cannon C."/>
            <person name="Castanera R."/>
            <person name="Culley D."/>
            <person name="Daum C."/>
            <person name="Ezra D."/>
            <person name="Gonzalez J."/>
            <person name="Henrissat B."/>
            <person name="Kuo A."/>
            <person name="Liang C."/>
            <person name="Lipzen A."/>
            <person name="Lutzoni F."/>
            <person name="Magnuson J."/>
            <person name="Mondo S."/>
            <person name="Nolan M."/>
            <person name="Ohm R."/>
            <person name="Pangilinan J."/>
            <person name="Park H.-J."/>
            <person name="Ramirez L."/>
            <person name="Alfaro M."/>
            <person name="Sun H."/>
            <person name="Tritt A."/>
            <person name="Yoshinaga Y."/>
            <person name="Zwiers L.-H."/>
            <person name="Turgeon B."/>
            <person name="Goodwin S."/>
            <person name="Spatafora J."/>
            <person name="Crous P."/>
            <person name="Grigoriev I."/>
        </authorList>
    </citation>
    <scope>NUCLEOTIDE SEQUENCE</scope>
    <source>
        <strain evidence="7">ATCC 16933</strain>
    </source>
</reference>
<feature type="region of interest" description="Disordered" evidence="5">
    <location>
        <begin position="611"/>
        <end position="640"/>
    </location>
</feature>
<accession>A0A6A6PCV9</accession>
<feature type="non-terminal residue" evidence="7">
    <location>
        <position position="640"/>
    </location>
</feature>
<feature type="compositionally biased region" description="Basic and acidic residues" evidence="5">
    <location>
        <begin position="623"/>
        <end position="640"/>
    </location>
</feature>
<evidence type="ECO:0000256" key="1">
    <source>
        <dbReference type="ARBA" id="ARBA00022723"/>
    </source>
</evidence>
<dbReference type="SMART" id="SM00332">
    <property type="entry name" value="PP2Cc"/>
    <property type="match status" value="1"/>
</dbReference>
<feature type="compositionally biased region" description="Low complexity" evidence="5">
    <location>
        <begin position="50"/>
        <end position="69"/>
    </location>
</feature>